<proteinExistence type="predicted"/>
<dbReference type="AlphaFoldDB" id="A0A448X5F4"/>
<gene>
    <name evidence="2" type="ORF">PXEA_LOCUS21948</name>
</gene>
<protein>
    <submittedName>
        <fullName evidence="2">Uncharacterized protein</fullName>
    </submittedName>
</protein>
<dbReference type="Proteomes" id="UP000784294">
    <property type="component" value="Unassembled WGS sequence"/>
</dbReference>
<reference evidence="2" key="1">
    <citation type="submission" date="2018-11" db="EMBL/GenBank/DDBJ databases">
        <authorList>
            <consortium name="Pathogen Informatics"/>
        </authorList>
    </citation>
    <scope>NUCLEOTIDE SEQUENCE</scope>
</reference>
<accession>A0A448X5F4</accession>
<sequence length="239" mass="26421">MEMSGQHRRVGSSLQLTVGHRGYPAPAPMQVAGTNQVYYSEGIRNIHNNSSEGNYSRYCNTEGTVQTENVRQQGNNNKTNGNNINFSKYKDTINSSRDGEESNRRNGRPPDLNEASTSTGVDQHYKASVEASIGADKLNLSGSTGVSGGQSRVIYGAYEDRGGQMQRKTPQIGTTTSASLRGRSNTGPPDLWPSNSLQRCLNLFCCCGLLRCCWIKHDMICRRYYPSKLGEMIILFHIQ</sequence>
<evidence type="ECO:0000313" key="3">
    <source>
        <dbReference type="Proteomes" id="UP000784294"/>
    </source>
</evidence>
<keyword evidence="3" id="KW-1185">Reference proteome</keyword>
<dbReference type="EMBL" id="CAAALY010095563">
    <property type="protein sequence ID" value="VEL28508.1"/>
    <property type="molecule type" value="Genomic_DNA"/>
</dbReference>
<comment type="caution">
    <text evidence="2">The sequence shown here is derived from an EMBL/GenBank/DDBJ whole genome shotgun (WGS) entry which is preliminary data.</text>
</comment>
<feature type="region of interest" description="Disordered" evidence="1">
    <location>
        <begin position="71"/>
        <end position="122"/>
    </location>
</feature>
<name>A0A448X5F4_9PLAT</name>
<organism evidence="2 3">
    <name type="scientific">Protopolystoma xenopodis</name>
    <dbReference type="NCBI Taxonomy" id="117903"/>
    <lineage>
        <taxon>Eukaryota</taxon>
        <taxon>Metazoa</taxon>
        <taxon>Spiralia</taxon>
        <taxon>Lophotrochozoa</taxon>
        <taxon>Platyhelminthes</taxon>
        <taxon>Monogenea</taxon>
        <taxon>Polyopisthocotylea</taxon>
        <taxon>Polystomatidea</taxon>
        <taxon>Polystomatidae</taxon>
        <taxon>Protopolystoma</taxon>
    </lineage>
</organism>
<evidence type="ECO:0000256" key="1">
    <source>
        <dbReference type="SAM" id="MobiDB-lite"/>
    </source>
</evidence>
<evidence type="ECO:0000313" key="2">
    <source>
        <dbReference type="EMBL" id="VEL28508.1"/>
    </source>
</evidence>
<feature type="region of interest" description="Disordered" evidence="1">
    <location>
        <begin position="163"/>
        <end position="186"/>
    </location>
</feature>
<feature type="compositionally biased region" description="Low complexity" evidence="1">
    <location>
        <begin position="75"/>
        <end position="85"/>
    </location>
</feature>
<feature type="compositionally biased region" description="Polar residues" evidence="1">
    <location>
        <begin position="166"/>
        <end position="186"/>
    </location>
</feature>